<protein>
    <recommendedName>
        <fullName evidence="4">DUF2970 domain-containing protein</fullName>
    </recommendedName>
</protein>
<evidence type="ECO:0000313" key="2">
    <source>
        <dbReference type="EMBL" id="RIA37289.1"/>
    </source>
</evidence>
<name>A0A397NNU5_9SPHN</name>
<dbReference type="EMBL" id="QXDC01000004">
    <property type="protein sequence ID" value="RIA37289.1"/>
    <property type="molecule type" value="Genomic_DNA"/>
</dbReference>
<reference evidence="2 3" key="1">
    <citation type="submission" date="2018-08" db="EMBL/GenBank/DDBJ databases">
        <title>Genomic Encyclopedia of Type Strains, Phase IV (KMG-IV): sequencing the most valuable type-strain genomes for metagenomic binning, comparative biology and taxonomic classification.</title>
        <authorList>
            <person name="Goeker M."/>
        </authorList>
    </citation>
    <scope>NUCLEOTIDE SEQUENCE [LARGE SCALE GENOMIC DNA]</scope>
    <source>
        <strain evidence="2 3">DSM 25527</strain>
    </source>
</reference>
<comment type="caution">
    <text evidence="2">The sequence shown here is derived from an EMBL/GenBank/DDBJ whole genome shotgun (WGS) entry which is preliminary data.</text>
</comment>
<evidence type="ECO:0000313" key="3">
    <source>
        <dbReference type="Proteomes" id="UP000266568"/>
    </source>
</evidence>
<evidence type="ECO:0000256" key="1">
    <source>
        <dbReference type="SAM" id="Phobius"/>
    </source>
</evidence>
<keyword evidence="1" id="KW-0812">Transmembrane</keyword>
<evidence type="ECO:0008006" key="4">
    <source>
        <dbReference type="Google" id="ProtNLM"/>
    </source>
</evidence>
<gene>
    <name evidence="2" type="ORF">DFR49_3170</name>
</gene>
<accession>A0A397NNU5</accession>
<dbReference type="AlphaFoldDB" id="A0A397NNU5"/>
<keyword evidence="1" id="KW-1133">Transmembrane helix</keyword>
<sequence>MTAKWLRSIRFVVNPRSWFQKRGAARPPRASTIILGMTLTLGGVVLLAKLITELLAAA</sequence>
<feature type="transmembrane region" description="Helical" evidence="1">
    <location>
        <begin position="30"/>
        <end position="51"/>
    </location>
</feature>
<dbReference type="Proteomes" id="UP000266568">
    <property type="component" value="Unassembled WGS sequence"/>
</dbReference>
<proteinExistence type="predicted"/>
<organism evidence="2 3">
    <name type="scientific">Hephaestia caeni</name>
    <dbReference type="NCBI Taxonomy" id="645617"/>
    <lineage>
        <taxon>Bacteria</taxon>
        <taxon>Pseudomonadati</taxon>
        <taxon>Pseudomonadota</taxon>
        <taxon>Alphaproteobacteria</taxon>
        <taxon>Sphingomonadales</taxon>
        <taxon>Sphingomonadaceae</taxon>
        <taxon>Hephaestia</taxon>
    </lineage>
</organism>
<keyword evidence="1" id="KW-0472">Membrane</keyword>
<keyword evidence="3" id="KW-1185">Reference proteome</keyword>